<proteinExistence type="predicted"/>
<comment type="caution">
    <text evidence="1">The sequence shown here is derived from an EMBL/GenBank/DDBJ whole genome shotgun (WGS) entry which is preliminary data.</text>
</comment>
<evidence type="ECO:0000313" key="2">
    <source>
        <dbReference type="Proteomes" id="UP001185092"/>
    </source>
</evidence>
<protein>
    <submittedName>
        <fullName evidence="1">Uncharacterized protein</fullName>
    </submittedName>
</protein>
<gene>
    <name evidence="1" type="ORF">HNQ88_003506</name>
</gene>
<dbReference type="PROSITE" id="PS51257">
    <property type="entry name" value="PROKAR_LIPOPROTEIN"/>
    <property type="match status" value="1"/>
</dbReference>
<accession>A0AAE3XPW5</accession>
<dbReference type="EMBL" id="JAVDQD010000004">
    <property type="protein sequence ID" value="MDR6240440.1"/>
    <property type="molecule type" value="Genomic_DNA"/>
</dbReference>
<reference evidence="1" key="1">
    <citation type="submission" date="2023-07" db="EMBL/GenBank/DDBJ databases">
        <title>Genomic Encyclopedia of Type Strains, Phase IV (KMG-IV): sequencing the most valuable type-strain genomes for metagenomic binning, comparative biology and taxonomic classification.</title>
        <authorList>
            <person name="Goeker M."/>
        </authorList>
    </citation>
    <scope>NUCLEOTIDE SEQUENCE</scope>
    <source>
        <strain evidence="1">DSM 26174</strain>
    </source>
</reference>
<dbReference type="Proteomes" id="UP001185092">
    <property type="component" value="Unassembled WGS sequence"/>
</dbReference>
<sequence>MKPYYLILLFVIGFISFSCNNDESEALNQELNMLIGQLPETGNVFEAFEVDVHLSHTDRLNNIQLHKGDSLTMTASGNDFTGGTYKLRYTPVYSDIGKNVNFRVTATLNSGLTQSRNFSINFNSIGSEIITDTVKLKTRTGTTIMLSLEESGVVIQNNTSTDLRIGTRTAYANSAIPVAFAYTDLYAPYLSDYFQSSHPNFNAIKTPEDLFDNYVKNFTVSYKEQRDYQGRGFSFFYGSTGPYGNGASVIRIRTNTGAYGFIRVLRNHIDDPNSFSQNLNGEFDFIIKYVLEK</sequence>
<dbReference type="RefSeq" id="WP_309940368.1">
    <property type="nucleotide sequence ID" value="NZ_AP025305.1"/>
</dbReference>
<dbReference type="AlphaFoldDB" id="A0AAE3XPW5"/>
<evidence type="ECO:0000313" key="1">
    <source>
        <dbReference type="EMBL" id="MDR6240440.1"/>
    </source>
</evidence>
<organism evidence="1 2">
    <name type="scientific">Aureibacter tunicatorum</name>
    <dbReference type="NCBI Taxonomy" id="866807"/>
    <lineage>
        <taxon>Bacteria</taxon>
        <taxon>Pseudomonadati</taxon>
        <taxon>Bacteroidota</taxon>
        <taxon>Cytophagia</taxon>
        <taxon>Cytophagales</taxon>
        <taxon>Persicobacteraceae</taxon>
        <taxon>Aureibacter</taxon>
    </lineage>
</organism>
<keyword evidence="2" id="KW-1185">Reference proteome</keyword>
<name>A0AAE3XPW5_9BACT</name>